<dbReference type="PROSITE" id="PS00801">
    <property type="entry name" value="TRANSKETOLASE_1"/>
    <property type="match status" value="1"/>
</dbReference>
<feature type="binding site" evidence="14">
    <location>
        <position position="192"/>
    </location>
    <ligand>
        <name>Mg(2+)</name>
        <dbReference type="ChEBI" id="CHEBI:18420"/>
    </ligand>
</feature>
<dbReference type="CDD" id="cd02012">
    <property type="entry name" value="TPP_TK"/>
    <property type="match status" value="1"/>
</dbReference>
<evidence type="ECO:0000256" key="15">
    <source>
        <dbReference type="PIRSR" id="PIRSR605478-5"/>
    </source>
</evidence>
<gene>
    <name evidence="18" type="primary">tkt</name>
    <name evidence="18" type="ORF">PUV54_04255</name>
</gene>
<feature type="binding site" evidence="14">
    <location>
        <position position="160"/>
    </location>
    <ligand>
        <name>Mg(2+)</name>
        <dbReference type="ChEBI" id="CHEBI:18420"/>
    </ligand>
</feature>
<evidence type="ECO:0000313" key="18">
    <source>
        <dbReference type="EMBL" id="WDI32405.1"/>
    </source>
</evidence>
<evidence type="ECO:0000256" key="8">
    <source>
        <dbReference type="ARBA" id="ARBA00023052"/>
    </source>
</evidence>
<dbReference type="EMBL" id="CP118166">
    <property type="protein sequence ID" value="WDI32405.1"/>
    <property type="molecule type" value="Genomic_DNA"/>
</dbReference>
<evidence type="ECO:0000256" key="16">
    <source>
        <dbReference type="RuleBase" id="RU004996"/>
    </source>
</evidence>
<comment type="cofactor">
    <cofactor evidence="14">
        <name>Mg(2+)</name>
        <dbReference type="ChEBI" id="CHEBI:18420"/>
    </cofactor>
    <text evidence="14">Binds 1 Mg(2+) ion per subunit. Can also utilize other divalent metal cations, such as Ca(2+), Mn(2+) and Co(2+).</text>
</comment>
<dbReference type="InterPro" id="IPR049557">
    <property type="entry name" value="Transketolase_CS"/>
</dbReference>
<keyword evidence="5 14" id="KW-0479">Metal-binding</keyword>
<dbReference type="Pfam" id="PF22613">
    <property type="entry name" value="Transketolase_C_1"/>
    <property type="match status" value="1"/>
</dbReference>
<dbReference type="GO" id="GO:0006098">
    <property type="term" value="P:pentose-phosphate shunt"/>
    <property type="evidence" value="ECO:0007669"/>
    <property type="project" value="TreeGrafter"/>
</dbReference>
<dbReference type="Pfam" id="PF02779">
    <property type="entry name" value="Transket_pyr"/>
    <property type="match status" value="1"/>
</dbReference>
<evidence type="ECO:0000313" key="19">
    <source>
        <dbReference type="Proteomes" id="UP001214043"/>
    </source>
</evidence>
<dbReference type="Gene3D" id="3.40.50.920">
    <property type="match status" value="1"/>
</dbReference>
<feature type="site" description="Important for catalytic activity" evidence="15">
    <location>
        <position position="264"/>
    </location>
</feature>
<dbReference type="SUPFAM" id="SSF52922">
    <property type="entry name" value="TK C-terminal domain-like"/>
    <property type="match status" value="1"/>
</dbReference>
<feature type="site" description="Important for catalytic activity" evidence="15">
    <location>
        <position position="33"/>
    </location>
</feature>
<dbReference type="PROSITE" id="PS00802">
    <property type="entry name" value="TRANSKETOLASE_2"/>
    <property type="match status" value="1"/>
</dbReference>
<dbReference type="EC" id="2.2.1.1" evidence="3 10"/>
<feature type="binding site" evidence="12">
    <location>
        <position position="357"/>
    </location>
    <ligand>
        <name>substrate</name>
    </ligand>
</feature>
<dbReference type="InterPro" id="IPR005475">
    <property type="entry name" value="Transketolase-like_Pyr-bd"/>
</dbReference>
<sequence>MTNAASAPTSFPQMANAIRALSMDAVERANSGHPGMPMGMADVATVLFTRFLKFNAEQPDWPDRDRFVLSAGHGSMLIYSLGYLLGFDGMSLEELKNFRQLGSKTAGHPEYGHAPAVETTTGPLGQGLANAVGMALAEAHLNARFGDDLVDHHTYVIAGDGCLMEGVSHEAIGLAGHLKLRKLIVLWDDNEISIDGPVLLSDSTDQLARFAASGWATARVDGHDPEAVAAAIEKAKTSDRPTLIACKTVIGYGAAKKAGTSAAHGAPLGEEEIAAARKALDWPHAPFEVPEDVLGSWRAAGVAGKDAYAEWDERVSGSDHCEAFKSAMAGDYAGALADAIGVYKKSLVDEPQKAATRKASELALNVINEVVPETVGGSADLTGSNNTKTKNIDILSAENYAGRYIYYGIREHGMAAAMNGMALHGGVVPYGGTFLVFTDYCRPSIRLAALMGVRSVFVMTHDSIGLGEDGPTHQPVEHLASLRAIPNLNVYRPCDAVETAECWQMALKTIATPSVISLTRQGLEQARLTQSDDNLCARGAYVISGEGDYDVTLLASGSEVSLALKAREALASDGVKARVVSAPCFELFAMQPENYRLEVLGEKPRIGVEAAIRQGWDQFLRLKDSFIGMSGFGASAPAGDLFKHFGITAEAITAEAKRLIG</sequence>
<dbReference type="InterPro" id="IPR033247">
    <property type="entry name" value="Transketolase_fam"/>
</dbReference>
<organism evidence="18 19">
    <name type="scientific">Hyphococcus flavus</name>
    <dbReference type="NCBI Taxonomy" id="1866326"/>
    <lineage>
        <taxon>Bacteria</taxon>
        <taxon>Pseudomonadati</taxon>
        <taxon>Pseudomonadota</taxon>
        <taxon>Alphaproteobacteria</taxon>
        <taxon>Parvularculales</taxon>
        <taxon>Parvularculaceae</taxon>
        <taxon>Hyphococcus</taxon>
    </lineage>
</organism>
<protein>
    <recommendedName>
        <fullName evidence="3 10">Transketolase</fullName>
        <ecNumber evidence="3 10">2.2.1.1</ecNumber>
    </recommendedName>
</protein>
<evidence type="ECO:0000259" key="17">
    <source>
        <dbReference type="SMART" id="SM00861"/>
    </source>
</evidence>
<keyword evidence="6 16" id="KW-0106">Calcium</keyword>
<evidence type="ECO:0000256" key="3">
    <source>
        <dbReference type="ARBA" id="ARBA00013152"/>
    </source>
</evidence>
<dbReference type="PANTHER" id="PTHR43522:SF2">
    <property type="entry name" value="TRANSKETOLASE 1-RELATED"/>
    <property type="match status" value="1"/>
</dbReference>
<evidence type="ECO:0000256" key="6">
    <source>
        <dbReference type="ARBA" id="ARBA00022837"/>
    </source>
</evidence>
<evidence type="ECO:0000256" key="9">
    <source>
        <dbReference type="ARBA" id="ARBA00049473"/>
    </source>
</evidence>
<dbReference type="Gene3D" id="3.40.50.970">
    <property type="match status" value="2"/>
</dbReference>
<feature type="binding site" evidence="12">
    <location>
        <position position="520"/>
    </location>
    <ligand>
        <name>substrate</name>
    </ligand>
</feature>
<dbReference type="InterPro" id="IPR020826">
    <property type="entry name" value="Transketolase_BS"/>
</dbReference>
<keyword evidence="4 16" id="KW-0808">Transferase</keyword>
<dbReference type="InterPro" id="IPR055152">
    <property type="entry name" value="Transketolase-like_C_2"/>
</dbReference>
<feature type="binding site" evidence="12">
    <location>
        <position position="461"/>
    </location>
    <ligand>
        <name>substrate</name>
    </ligand>
</feature>
<feature type="binding site" evidence="12">
    <location>
        <position position="473"/>
    </location>
    <ligand>
        <name>substrate</name>
    </ligand>
</feature>
<evidence type="ECO:0000256" key="10">
    <source>
        <dbReference type="NCBIfam" id="TIGR00232"/>
    </source>
</evidence>
<feature type="active site" description="Proton donor" evidence="11">
    <location>
        <position position="411"/>
    </location>
</feature>
<evidence type="ECO:0000256" key="1">
    <source>
        <dbReference type="ARBA" id="ARBA00007131"/>
    </source>
</evidence>
<evidence type="ECO:0000256" key="11">
    <source>
        <dbReference type="PIRSR" id="PIRSR605478-1"/>
    </source>
</evidence>
<feature type="binding site" evidence="13">
    <location>
        <begin position="122"/>
        <end position="124"/>
    </location>
    <ligand>
        <name>thiamine diphosphate</name>
        <dbReference type="ChEBI" id="CHEBI:58937"/>
    </ligand>
</feature>
<dbReference type="SUPFAM" id="SSF52518">
    <property type="entry name" value="Thiamin diphosphate-binding fold (THDP-binding)"/>
    <property type="match status" value="2"/>
</dbReference>
<dbReference type="GO" id="GO:0046872">
    <property type="term" value="F:metal ion binding"/>
    <property type="evidence" value="ECO:0007669"/>
    <property type="project" value="UniProtKB-KW"/>
</dbReference>
<proteinExistence type="inferred from homology"/>
<dbReference type="FunFam" id="3.40.50.970:FF:000004">
    <property type="entry name" value="Transketolase"/>
    <property type="match status" value="1"/>
</dbReference>
<feature type="domain" description="Transketolase-like pyrimidine-binding" evidence="17">
    <location>
        <begin position="354"/>
        <end position="525"/>
    </location>
</feature>
<keyword evidence="8 13" id="KW-0786">Thiamine pyrophosphate</keyword>
<dbReference type="Pfam" id="PF00456">
    <property type="entry name" value="Transketolase_N"/>
    <property type="match status" value="1"/>
</dbReference>
<dbReference type="PANTHER" id="PTHR43522">
    <property type="entry name" value="TRANSKETOLASE"/>
    <property type="match status" value="1"/>
</dbReference>
<dbReference type="CDD" id="cd07033">
    <property type="entry name" value="TPP_PYR_DXS_TK_like"/>
    <property type="match status" value="1"/>
</dbReference>
<dbReference type="InterPro" id="IPR005478">
    <property type="entry name" value="Transketolase_bac-like"/>
</dbReference>
<name>A0AAE9ZEQ6_9PROT</name>
<dbReference type="InterPro" id="IPR029061">
    <property type="entry name" value="THDP-binding"/>
</dbReference>
<feature type="binding site" evidence="12">
    <location>
        <position position="469"/>
    </location>
    <ligand>
        <name>substrate</name>
    </ligand>
</feature>
<evidence type="ECO:0000256" key="13">
    <source>
        <dbReference type="PIRSR" id="PIRSR605478-3"/>
    </source>
</evidence>
<feature type="binding site" evidence="13">
    <location>
        <position position="264"/>
    </location>
    <ligand>
        <name>thiamine diphosphate</name>
        <dbReference type="ChEBI" id="CHEBI:58937"/>
    </ligand>
</feature>
<dbReference type="SMART" id="SM00861">
    <property type="entry name" value="Transket_pyr"/>
    <property type="match status" value="1"/>
</dbReference>
<evidence type="ECO:0000256" key="12">
    <source>
        <dbReference type="PIRSR" id="PIRSR605478-2"/>
    </source>
</evidence>
<evidence type="ECO:0000256" key="2">
    <source>
        <dbReference type="ARBA" id="ARBA00011738"/>
    </source>
</evidence>
<dbReference type="InterPro" id="IPR005474">
    <property type="entry name" value="Transketolase_N"/>
</dbReference>
<dbReference type="AlphaFoldDB" id="A0AAE9ZEQ6"/>
<feature type="binding site" evidence="12">
    <location>
        <position position="384"/>
    </location>
    <ligand>
        <name>substrate</name>
    </ligand>
</feature>
<reference evidence="18" key="1">
    <citation type="submission" date="2023-02" db="EMBL/GenBank/DDBJ databases">
        <title>Genome sequence of Hyphococcus flavus.</title>
        <authorList>
            <person name="Rong J.-C."/>
            <person name="Zhao Q."/>
            <person name="Yi M."/>
            <person name="Wu J.-Y."/>
        </authorList>
    </citation>
    <scope>NUCLEOTIDE SEQUENCE</scope>
    <source>
        <strain evidence="18">MCCC 1K03223</strain>
    </source>
</reference>
<feature type="binding site" evidence="13">
    <location>
        <position position="437"/>
    </location>
    <ligand>
        <name>thiamine diphosphate</name>
        <dbReference type="ChEBI" id="CHEBI:58937"/>
    </ligand>
</feature>
<comment type="function">
    <text evidence="16">Catalyzes the transfer of a two-carbon ketol group from a ketose donor to an aldose acceptor, via a covalent intermediate with the cofactor thiamine pyrophosphate.</text>
</comment>
<dbReference type="RefSeq" id="WP_274494326.1">
    <property type="nucleotide sequence ID" value="NZ_CP118166.1"/>
</dbReference>
<dbReference type="Proteomes" id="UP001214043">
    <property type="component" value="Chromosome"/>
</dbReference>
<feature type="binding site" evidence="14">
    <location>
        <position position="190"/>
    </location>
    <ligand>
        <name>Mg(2+)</name>
        <dbReference type="ChEBI" id="CHEBI:18420"/>
    </ligand>
</feature>
<dbReference type="GO" id="GO:0005829">
    <property type="term" value="C:cytosol"/>
    <property type="evidence" value="ECO:0007669"/>
    <property type="project" value="TreeGrafter"/>
</dbReference>
<comment type="cofactor">
    <cofactor evidence="16">
        <name>Mg(2+)</name>
        <dbReference type="ChEBI" id="CHEBI:18420"/>
    </cofactor>
    <cofactor evidence="16">
        <name>Ca(2+)</name>
        <dbReference type="ChEBI" id="CHEBI:29108"/>
    </cofactor>
    <cofactor evidence="16">
        <name>Mn(2+)</name>
        <dbReference type="ChEBI" id="CHEBI:29035"/>
    </cofactor>
    <cofactor evidence="16">
        <name>Co(2+)</name>
        <dbReference type="ChEBI" id="CHEBI:48828"/>
    </cofactor>
    <text evidence="16">Binds 1 Mg(2+) ion per subunit. Can also utilize other divalent metal cations, such as Ca(2+), Mn(2+) and Co(2+).</text>
</comment>
<comment type="cofactor">
    <cofactor evidence="13">
        <name>thiamine diphosphate</name>
        <dbReference type="ChEBI" id="CHEBI:58937"/>
    </cofactor>
    <text evidence="13">Binds 1 thiamine pyrophosphate per subunit. During the reaction, the substrate forms a covalent intermediate with the cofactor.</text>
</comment>
<feature type="binding site" evidence="12">
    <location>
        <position position="264"/>
    </location>
    <ligand>
        <name>substrate</name>
    </ligand>
</feature>
<feature type="binding site" evidence="13">
    <location>
        <position position="161"/>
    </location>
    <ligand>
        <name>thiamine diphosphate</name>
        <dbReference type="ChEBI" id="CHEBI:58937"/>
    </ligand>
</feature>
<keyword evidence="19" id="KW-1185">Reference proteome</keyword>
<dbReference type="FunFam" id="3.40.50.970:FF:000003">
    <property type="entry name" value="Transketolase"/>
    <property type="match status" value="1"/>
</dbReference>
<accession>A0AAE9ZEQ6</accession>
<feature type="binding site" evidence="12">
    <location>
        <position position="33"/>
    </location>
    <ligand>
        <name>substrate</name>
    </ligand>
</feature>
<comment type="catalytic activity">
    <reaction evidence="9 16">
        <text>D-sedoheptulose 7-phosphate + D-glyceraldehyde 3-phosphate = aldehydo-D-ribose 5-phosphate + D-xylulose 5-phosphate</text>
        <dbReference type="Rhea" id="RHEA:10508"/>
        <dbReference type="ChEBI" id="CHEBI:57483"/>
        <dbReference type="ChEBI" id="CHEBI:57737"/>
        <dbReference type="ChEBI" id="CHEBI:58273"/>
        <dbReference type="ChEBI" id="CHEBI:59776"/>
        <dbReference type="EC" id="2.2.1.1"/>
    </reaction>
</comment>
<evidence type="ECO:0000256" key="4">
    <source>
        <dbReference type="ARBA" id="ARBA00022679"/>
    </source>
</evidence>
<evidence type="ECO:0000256" key="7">
    <source>
        <dbReference type="ARBA" id="ARBA00022842"/>
    </source>
</evidence>
<dbReference type="InterPro" id="IPR009014">
    <property type="entry name" value="Transketo_C/PFOR_II"/>
</dbReference>
<evidence type="ECO:0000256" key="5">
    <source>
        <dbReference type="ARBA" id="ARBA00022723"/>
    </source>
</evidence>
<comment type="subunit">
    <text evidence="2 16">Homodimer.</text>
</comment>
<dbReference type="KEGG" id="hfl:PUV54_04255"/>
<feature type="binding site" evidence="13">
    <location>
        <position position="190"/>
    </location>
    <ligand>
        <name>thiamine diphosphate</name>
        <dbReference type="ChEBI" id="CHEBI:58937"/>
    </ligand>
</feature>
<comment type="similarity">
    <text evidence="1 16">Belongs to the transketolase family.</text>
</comment>
<dbReference type="NCBIfam" id="TIGR00232">
    <property type="entry name" value="tktlase_bact"/>
    <property type="match status" value="1"/>
</dbReference>
<dbReference type="GO" id="GO:0004802">
    <property type="term" value="F:transketolase activity"/>
    <property type="evidence" value="ECO:0007669"/>
    <property type="project" value="UniProtKB-UniRule"/>
</dbReference>
<evidence type="ECO:0000256" key="14">
    <source>
        <dbReference type="PIRSR" id="PIRSR605478-4"/>
    </source>
</evidence>
<keyword evidence="7 14" id="KW-0460">Magnesium</keyword>
<feature type="binding site" evidence="13">
    <location>
        <position position="73"/>
    </location>
    <ligand>
        <name>thiamine diphosphate</name>
        <dbReference type="ChEBI" id="CHEBI:58937"/>
    </ligand>
</feature>